<accession>A0ABR2LJK3</accession>
<organism evidence="1 2">
    <name type="scientific">Platanthera guangdongensis</name>
    <dbReference type="NCBI Taxonomy" id="2320717"/>
    <lineage>
        <taxon>Eukaryota</taxon>
        <taxon>Viridiplantae</taxon>
        <taxon>Streptophyta</taxon>
        <taxon>Embryophyta</taxon>
        <taxon>Tracheophyta</taxon>
        <taxon>Spermatophyta</taxon>
        <taxon>Magnoliopsida</taxon>
        <taxon>Liliopsida</taxon>
        <taxon>Asparagales</taxon>
        <taxon>Orchidaceae</taxon>
        <taxon>Orchidoideae</taxon>
        <taxon>Orchideae</taxon>
        <taxon>Orchidinae</taxon>
        <taxon>Platanthera</taxon>
    </lineage>
</organism>
<sequence length="315" mass="34545">MNSRVIYDNLQVGFDIDRQCKDLNLGGSVMYPRDHPITQPKGLAEEFRVAVEAIGHVRHENLVRLLEYCVKEIHSSEDISKAIPTIDANDVELPLSLHHLPSAQFLLLRPEPVPPHIGNSEPLRKLVINEEAPFGTAEIDEVLKTVLLSRSAATIYSDGCIHDAFAAFWKTGTRIKTRKQNIIAPLDPVAFADAVVQIYLDNASDLAVGDVSGGDLGSRLEERLWPRTFVTTKETVVVCDSAIVTLKGKSLQEFIYSEVSILGSGWIDGEDHPRQALLPLLLEKEDAAPEEAVAAGGAAGFGSCIHSERNTYCSR</sequence>
<comment type="caution">
    <text evidence="1">The sequence shown here is derived from an EMBL/GenBank/DDBJ whole genome shotgun (WGS) entry which is preliminary data.</text>
</comment>
<name>A0ABR2LJK3_9ASPA</name>
<evidence type="ECO:0000313" key="1">
    <source>
        <dbReference type="EMBL" id="KAK8941747.1"/>
    </source>
</evidence>
<gene>
    <name evidence="1" type="ORF">KSP40_PGU008682</name>
</gene>
<dbReference type="Proteomes" id="UP001412067">
    <property type="component" value="Unassembled WGS sequence"/>
</dbReference>
<protein>
    <submittedName>
        <fullName evidence="1">Receptor-like protein kinase</fullName>
    </submittedName>
</protein>
<keyword evidence="2" id="KW-1185">Reference proteome</keyword>
<evidence type="ECO:0000313" key="2">
    <source>
        <dbReference type="Proteomes" id="UP001412067"/>
    </source>
</evidence>
<dbReference type="EMBL" id="JBBWWR010000019">
    <property type="protein sequence ID" value="KAK8941747.1"/>
    <property type="molecule type" value="Genomic_DNA"/>
</dbReference>
<reference evidence="1 2" key="1">
    <citation type="journal article" date="2022" name="Nat. Plants">
        <title>Genomes of leafy and leafless Platanthera orchids illuminate the evolution of mycoheterotrophy.</title>
        <authorList>
            <person name="Li M.H."/>
            <person name="Liu K.W."/>
            <person name="Li Z."/>
            <person name="Lu H.C."/>
            <person name="Ye Q.L."/>
            <person name="Zhang D."/>
            <person name="Wang J.Y."/>
            <person name="Li Y.F."/>
            <person name="Zhong Z.M."/>
            <person name="Liu X."/>
            <person name="Yu X."/>
            <person name="Liu D.K."/>
            <person name="Tu X.D."/>
            <person name="Liu B."/>
            <person name="Hao Y."/>
            <person name="Liao X.Y."/>
            <person name="Jiang Y.T."/>
            <person name="Sun W.H."/>
            <person name="Chen J."/>
            <person name="Chen Y.Q."/>
            <person name="Ai Y."/>
            <person name="Zhai J.W."/>
            <person name="Wu S.S."/>
            <person name="Zhou Z."/>
            <person name="Hsiao Y.Y."/>
            <person name="Wu W.L."/>
            <person name="Chen Y.Y."/>
            <person name="Lin Y.F."/>
            <person name="Hsu J.L."/>
            <person name="Li C.Y."/>
            <person name="Wang Z.W."/>
            <person name="Zhao X."/>
            <person name="Zhong W.Y."/>
            <person name="Ma X.K."/>
            <person name="Ma L."/>
            <person name="Huang J."/>
            <person name="Chen G.Z."/>
            <person name="Huang M.Z."/>
            <person name="Huang L."/>
            <person name="Peng D.H."/>
            <person name="Luo Y.B."/>
            <person name="Zou S.Q."/>
            <person name="Chen S.P."/>
            <person name="Lan S."/>
            <person name="Tsai W.C."/>
            <person name="Van de Peer Y."/>
            <person name="Liu Z.J."/>
        </authorList>
    </citation>
    <scope>NUCLEOTIDE SEQUENCE [LARGE SCALE GENOMIC DNA]</scope>
    <source>
        <strain evidence="1">Lor288</strain>
    </source>
</reference>
<proteinExistence type="predicted"/>